<feature type="signal peptide" evidence="1">
    <location>
        <begin position="1"/>
        <end position="27"/>
    </location>
</feature>
<keyword evidence="3" id="KW-1185">Reference proteome</keyword>
<dbReference type="Proteomes" id="UP001501821">
    <property type="component" value="Unassembled WGS sequence"/>
</dbReference>
<gene>
    <name evidence="2" type="ORF">GCM10022242_30190</name>
</gene>
<reference evidence="3" key="1">
    <citation type="journal article" date="2019" name="Int. J. Syst. Evol. Microbiol.">
        <title>The Global Catalogue of Microorganisms (GCM) 10K type strain sequencing project: providing services to taxonomists for standard genome sequencing and annotation.</title>
        <authorList>
            <consortium name="The Broad Institute Genomics Platform"/>
            <consortium name="The Broad Institute Genome Sequencing Center for Infectious Disease"/>
            <person name="Wu L."/>
            <person name="Ma J."/>
        </authorList>
    </citation>
    <scope>NUCLEOTIDE SEQUENCE [LARGE SCALE GENOMIC DNA]</scope>
    <source>
        <strain evidence="3">JCM 16953</strain>
    </source>
</reference>
<evidence type="ECO:0000256" key="1">
    <source>
        <dbReference type="SAM" id="SignalP"/>
    </source>
</evidence>
<dbReference type="RefSeq" id="WP_344776888.1">
    <property type="nucleotide sequence ID" value="NZ_BAABAH010000011.1"/>
</dbReference>
<accession>A0ABP7IUC5</accession>
<evidence type="ECO:0000313" key="2">
    <source>
        <dbReference type="EMBL" id="GAA3826863.1"/>
    </source>
</evidence>
<feature type="chain" id="PRO_5047043590" evidence="1">
    <location>
        <begin position="28"/>
        <end position="186"/>
    </location>
</feature>
<evidence type="ECO:0000313" key="3">
    <source>
        <dbReference type="Proteomes" id="UP001501821"/>
    </source>
</evidence>
<dbReference type="EMBL" id="BAABAH010000011">
    <property type="protein sequence ID" value="GAA3826863.1"/>
    <property type="molecule type" value="Genomic_DNA"/>
</dbReference>
<comment type="caution">
    <text evidence="2">The sequence shown here is derived from an EMBL/GenBank/DDBJ whole genome shotgun (WGS) entry which is preliminary data.</text>
</comment>
<sequence length="186" mass="19641">MNKIIATTAVALSAAALSVGLAGAASADLYGIDDPQDTFHGSDVLALSVRNGADNVHVTTYHDNLVRKAASGSGEAVYIDTDPGDRGPEYVLAAGLFAGTDYVLSETEGFGVAKWGDPVEHGDYVLHINYRKDRAHAIISRAALGNPDAIRVAVRASGTRTDGTHHGLVDWVGKERRFATPWIDQG</sequence>
<name>A0ABP7IUC5_9ACTN</name>
<keyword evidence="1" id="KW-0732">Signal</keyword>
<proteinExistence type="predicted"/>
<organism evidence="2 3">
    <name type="scientific">Nocardioides panacisoli</name>
    <dbReference type="NCBI Taxonomy" id="627624"/>
    <lineage>
        <taxon>Bacteria</taxon>
        <taxon>Bacillati</taxon>
        <taxon>Actinomycetota</taxon>
        <taxon>Actinomycetes</taxon>
        <taxon>Propionibacteriales</taxon>
        <taxon>Nocardioidaceae</taxon>
        <taxon>Nocardioides</taxon>
    </lineage>
</organism>
<protein>
    <submittedName>
        <fullName evidence="2">Uncharacterized protein</fullName>
    </submittedName>
</protein>